<evidence type="ECO:0000313" key="3">
    <source>
        <dbReference type="Proteomes" id="UP000829542"/>
    </source>
</evidence>
<evidence type="ECO:0000313" key="2">
    <source>
        <dbReference type="EMBL" id="UNM95485.1"/>
    </source>
</evidence>
<keyword evidence="1" id="KW-0472">Membrane</keyword>
<gene>
    <name evidence="2" type="ORF">MMG00_09630</name>
</gene>
<feature type="transmembrane region" description="Helical" evidence="1">
    <location>
        <begin position="122"/>
        <end position="141"/>
    </location>
</feature>
<dbReference type="InterPro" id="IPR021296">
    <property type="entry name" value="DUF2868"/>
</dbReference>
<feature type="transmembrane region" description="Helical" evidence="1">
    <location>
        <begin position="29"/>
        <end position="49"/>
    </location>
</feature>
<protein>
    <submittedName>
        <fullName evidence="2">DUF2868 domain-containing protein</fullName>
    </submittedName>
</protein>
<dbReference type="EMBL" id="CP093379">
    <property type="protein sequence ID" value="UNM95485.1"/>
    <property type="molecule type" value="Genomic_DNA"/>
</dbReference>
<keyword evidence="1" id="KW-1133">Transmembrane helix</keyword>
<dbReference type="RefSeq" id="WP_242147772.1">
    <property type="nucleotide sequence ID" value="NZ_CP093379.1"/>
</dbReference>
<feature type="transmembrane region" description="Helical" evidence="1">
    <location>
        <begin position="203"/>
        <end position="229"/>
    </location>
</feature>
<keyword evidence="3" id="KW-1185">Reference proteome</keyword>
<feature type="transmembrane region" description="Helical" evidence="1">
    <location>
        <begin position="162"/>
        <end position="183"/>
    </location>
</feature>
<accession>A0ABY3X0T0</accession>
<evidence type="ECO:0000256" key="1">
    <source>
        <dbReference type="SAM" id="Phobius"/>
    </source>
</evidence>
<feature type="transmembrane region" description="Helical" evidence="1">
    <location>
        <begin position="56"/>
        <end position="75"/>
    </location>
</feature>
<sequence>MTRLNNPSQNNAIALGSGKALPFQLSKGLISLFSLILFLITVSGSGALLSTPTHPIGLVFGILLPAYLFLLFALIRQHSLFSTLLIFLQKQLSKLQKQTEKNHISYSSFEADPKALGLLAKVIMHGAWSIIFIGLIAGLFIQFTLKQYHFNLYSTLFPYSSSLYLTIINLFNFLPNLLFGELISANLIQSTLKGAPSVSDNAIWARWILLMITIYGLLPRLCFLTFSYLKYHRYQKRCQHNHHPQNNTNIIDPAKTRPISERAPKTIQQGDEELAIALDFSLALPKNIEVINDRTSFNTLQKQLKNSPLEKLTLYIDASLTPDRGLLRRIYTLLNCAMNNVIILVETDQHQRIQEWERKLTPNLFENEIIMIKPLSSLKVR</sequence>
<keyword evidence="1" id="KW-0812">Transmembrane</keyword>
<dbReference type="Pfam" id="PF11067">
    <property type="entry name" value="DUF2868"/>
    <property type="match status" value="1"/>
</dbReference>
<organism evidence="2 3">
    <name type="scientific">Ignatzschineria rhizosphaerae</name>
    <dbReference type="NCBI Taxonomy" id="2923279"/>
    <lineage>
        <taxon>Bacteria</taxon>
        <taxon>Pseudomonadati</taxon>
        <taxon>Pseudomonadota</taxon>
        <taxon>Gammaproteobacteria</taxon>
        <taxon>Cardiobacteriales</taxon>
        <taxon>Ignatzschineriaceae</taxon>
        <taxon>Ignatzschineria</taxon>
    </lineage>
</organism>
<proteinExistence type="predicted"/>
<dbReference type="Proteomes" id="UP000829542">
    <property type="component" value="Chromosome"/>
</dbReference>
<reference evidence="2 3" key="1">
    <citation type="submission" date="2022-03" db="EMBL/GenBank/DDBJ databases">
        <title>Ignatzschineria rhizosphaerae HR5S32.</title>
        <authorList>
            <person name="Sun J.Q."/>
            <person name="Feng J.Y."/>
        </authorList>
    </citation>
    <scope>NUCLEOTIDE SEQUENCE [LARGE SCALE GENOMIC DNA]</scope>
    <source>
        <strain evidence="2 3">HR5S32</strain>
    </source>
</reference>
<name>A0ABY3X0T0_9GAMM</name>